<keyword evidence="2" id="KW-0472">Membrane</keyword>
<evidence type="ECO:0000313" key="4">
    <source>
        <dbReference type="Proteomes" id="UP001305414"/>
    </source>
</evidence>
<dbReference type="EMBL" id="JAWHQM010000045">
    <property type="protein sequence ID" value="KAK5634853.1"/>
    <property type="molecule type" value="Genomic_DNA"/>
</dbReference>
<keyword evidence="2" id="KW-0812">Transmembrane</keyword>
<feature type="compositionally biased region" description="Basic residues" evidence="1">
    <location>
        <begin position="114"/>
        <end position="133"/>
    </location>
</feature>
<comment type="caution">
    <text evidence="3">The sequence shown here is derived from an EMBL/GenBank/DDBJ whole genome shotgun (WGS) entry which is preliminary data.</text>
</comment>
<accession>A0AAN7ZD28</accession>
<dbReference type="AlphaFoldDB" id="A0AAN7ZD28"/>
<sequence>MAPAVTLPSKVTEATRTLPQAITKVLNNRQSTTTVISDGPSDNSSSGSNLSGGAIAGIVIGSIVGILLLIWVIRSCMNMGKSDSWGRAYEPEKPPPRSSQYRADYPYHQETHYPRRSRSHHSHHSHRRHSRSPRRVEVVQPVVYDARSRSPRAPPAAYYAGRASSDRRRRSSDARNYRY</sequence>
<dbReference type="Proteomes" id="UP001305414">
    <property type="component" value="Unassembled WGS sequence"/>
</dbReference>
<gene>
    <name evidence="3" type="ORF">RRF57_010566</name>
</gene>
<evidence type="ECO:0000256" key="1">
    <source>
        <dbReference type="SAM" id="MobiDB-lite"/>
    </source>
</evidence>
<name>A0AAN7ZD28_9PEZI</name>
<keyword evidence="4" id="KW-1185">Reference proteome</keyword>
<evidence type="ECO:0000313" key="3">
    <source>
        <dbReference type="EMBL" id="KAK5634853.1"/>
    </source>
</evidence>
<organism evidence="3 4">
    <name type="scientific">Xylaria bambusicola</name>
    <dbReference type="NCBI Taxonomy" id="326684"/>
    <lineage>
        <taxon>Eukaryota</taxon>
        <taxon>Fungi</taxon>
        <taxon>Dikarya</taxon>
        <taxon>Ascomycota</taxon>
        <taxon>Pezizomycotina</taxon>
        <taxon>Sordariomycetes</taxon>
        <taxon>Xylariomycetidae</taxon>
        <taxon>Xylariales</taxon>
        <taxon>Xylariaceae</taxon>
        <taxon>Xylaria</taxon>
    </lineage>
</organism>
<feature type="transmembrane region" description="Helical" evidence="2">
    <location>
        <begin position="50"/>
        <end position="73"/>
    </location>
</feature>
<proteinExistence type="predicted"/>
<reference evidence="3 4" key="1">
    <citation type="submission" date="2023-10" db="EMBL/GenBank/DDBJ databases">
        <title>Draft genome sequence of Xylaria bambusicola isolate GMP-LS, the root and basal stem rot pathogen of sugarcane in Indonesia.</title>
        <authorList>
            <person name="Selvaraj P."/>
            <person name="Muralishankar V."/>
            <person name="Muruganantham S."/>
            <person name="Sp S."/>
            <person name="Haryani S."/>
            <person name="Lau K.J.X."/>
            <person name="Naqvi N.I."/>
        </authorList>
    </citation>
    <scope>NUCLEOTIDE SEQUENCE [LARGE SCALE GENOMIC DNA]</scope>
    <source>
        <strain evidence="3">GMP-LS</strain>
    </source>
</reference>
<evidence type="ECO:0000256" key="2">
    <source>
        <dbReference type="SAM" id="Phobius"/>
    </source>
</evidence>
<feature type="region of interest" description="Disordered" evidence="1">
    <location>
        <begin position="83"/>
        <end position="179"/>
    </location>
</feature>
<protein>
    <submittedName>
        <fullName evidence="3">Uncharacterized protein</fullName>
    </submittedName>
</protein>
<keyword evidence="2" id="KW-1133">Transmembrane helix</keyword>